<dbReference type="KEGG" id="hprf:HLPR_01010"/>
<feature type="domain" description="Leucine-binding protein" evidence="4">
    <location>
        <begin position="42"/>
        <end position="381"/>
    </location>
</feature>
<dbReference type="InterPro" id="IPR051010">
    <property type="entry name" value="BCAA_transport"/>
</dbReference>
<dbReference type="PROSITE" id="PS51257">
    <property type="entry name" value="PROKAR_LIPOPROTEIN"/>
    <property type="match status" value="1"/>
</dbReference>
<dbReference type="CDD" id="cd06347">
    <property type="entry name" value="PBP1_ABC_LivK_ligand_binding-like"/>
    <property type="match status" value="1"/>
</dbReference>
<evidence type="ECO:0000256" key="2">
    <source>
        <dbReference type="ARBA" id="ARBA00022729"/>
    </source>
</evidence>
<dbReference type="AlphaFoldDB" id="A0AAU9ERU0"/>
<keyword evidence="2 3" id="KW-0732">Signal</keyword>
<gene>
    <name evidence="5" type="ORF">HLPR_01010</name>
</gene>
<feature type="signal peptide" evidence="3">
    <location>
        <begin position="1"/>
        <end position="22"/>
    </location>
</feature>
<evidence type="ECO:0000256" key="3">
    <source>
        <dbReference type="SAM" id="SignalP"/>
    </source>
</evidence>
<name>A0AAU9ERU0_9FIRM</name>
<dbReference type="EMBL" id="AP028654">
    <property type="protein sequence ID" value="BEP27770.1"/>
    <property type="molecule type" value="Genomic_DNA"/>
</dbReference>
<proteinExistence type="inferred from homology"/>
<dbReference type="RefSeq" id="WP_338536140.1">
    <property type="nucleotide sequence ID" value="NZ_AP028654.1"/>
</dbReference>
<evidence type="ECO:0000313" key="6">
    <source>
        <dbReference type="Proteomes" id="UP001321786"/>
    </source>
</evidence>
<evidence type="ECO:0000256" key="1">
    <source>
        <dbReference type="ARBA" id="ARBA00010062"/>
    </source>
</evidence>
<dbReference type="InterPro" id="IPR028082">
    <property type="entry name" value="Peripla_BP_I"/>
</dbReference>
<accession>A0AAU9ERU0</accession>
<dbReference type="Proteomes" id="UP001321786">
    <property type="component" value="Chromosome"/>
</dbReference>
<organism evidence="5 6">
    <name type="scientific">Helicovermis profundi</name>
    <dbReference type="NCBI Taxonomy" id="3065157"/>
    <lineage>
        <taxon>Bacteria</taxon>
        <taxon>Bacillati</taxon>
        <taxon>Bacillota</taxon>
        <taxon>Clostridia</taxon>
        <taxon>Helicovermis</taxon>
    </lineage>
</organism>
<dbReference type="SUPFAM" id="SSF53822">
    <property type="entry name" value="Periplasmic binding protein-like I"/>
    <property type="match status" value="1"/>
</dbReference>
<evidence type="ECO:0000259" key="4">
    <source>
        <dbReference type="Pfam" id="PF13458"/>
    </source>
</evidence>
<dbReference type="Gene3D" id="3.40.50.2300">
    <property type="match status" value="2"/>
</dbReference>
<dbReference type="Pfam" id="PF13458">
    <property type="entry name" value="Peripla_BP_6"/>
    <property type="match status" value="1"/>
</dbReference>
<keyword evidence="6" id="KW-1185">Reference proteome</keyword>
<protein>
    <submittedName>
        <fullName evidence="5">ABC transporter substrate-binding protein</fullName>
    </submittedName>
</protein>
<comment type="similarity">
    <text evidence="1">Belongs to the leucine-binding protein family.</text>
</comment>
<dbReference type="PANTHER" id="PTHR30483:SF6">
    <property type="entry name" value="PERIPLASMIC BINDING PROTEIN OF ABC TRANSPORTER FOR NATURAL AMINO ACIDS"/>
    <property type="match status" value="1"/>
</dbReference>
<dbReference type="PANTHER" id="PTHR30483">
    <property type="entry name" value="LEUCINE-SPECIFIC-BINDING PROTEIN"/>
    <property type="match status" value="1"/>
</dbReference>
<evidence type="ECO:0000313" key="5">
    <source>
        <dbReference type="EMBL" id="BEP27770.1"/>
    </source>
</evidence>
<feature type="chain" id="PRO_5043941938" evidence="3">
    <location>
        <begin position="23"/>
        <end position="393"/>
    </location>
</feature>
<sequence>MQRRISLLLVLVLMIMAFTVGCSSTTKDADSTAPADDKAKVIKIGVFEPMTGANAAGGDMEYEGIKLANKLYPEVNGMKVELVLADNKSDKVEAANAATMLIDKEKVNAIIGSWGSSFSIAAGPIVQDAEIPAVGASCTNPLVTLGNDYYQRVCFIDSFQGTVMAKYAYDNLGARKAAIIKEISSDYSVGLVKYFNEAFIKLTGDKDAIVGEANYSTGDQDFSAQLVNIKQLNADVIFAPGNYTESALLIKQARELGIETPFVGADTWEAPEFLEIGGKAVEGATFSTFFTTEVPITKESEKFLAAYRDEYNKEPASVTALGYDAYIVILDAIKRANSTDPVEIEKALKETKDFEGAAGMVSLDPNGDAVKSAVIKQVKDGKFSYLTTVEPAK</sequence>
<reference evidence="5 6" key="1">
    <citation type="submission" date="2023-08" db="EMBL/GenBank/DDBJ databases">
        <title>Helicovermis profunda gen. nov., sp. nov., a novel mesophilic, fermentative bacterium within the Bacillota from a deep-sea hydrothermal vent chimney.</title>
        <authorList>
            <person name="Miyazaki U."/>
            <person name="Mizutani D."/>
            <person name="Hashimoto Y."/>
            <person name="Tame A."/>
            <person name="Sawayama S."/>
            <person name="Miyazaki J."/>
            <person name="Takai K."/>
            <person name="Nakagawa S."/>
        </authorList>
    </citation>
    <scope>NUCLEOTIDE SEQUENCE [LARGE SCALE GENOMIC DNA]</scope>
    <source>
        <strain evidence="5 6">S502</strain>
    </source>
</reference>
<dbReference type="InterPro" id="IPR028081">
    <property type="entry name" value="Leu-bd"/>
</dbReference>